<name>A0ABN8ZCX7_RANTA</name>
<feature type="compositionally biased region" description="Pro residues" evidence="1">
    <location>
        <begin position="21"/>
        <end position="30"/>
    </location>
</feature>
<organism evidence="2 3">
    <name type="scientific">Rangifer tarandus platyrhynchus</name>
    <name type="common">Svalbard reindeer</name>
    <dbReference type="NCBI Taxonomy" id="3082113"/>
    <lineage>
        <taxon>Eukaryota</taxon>
        <taxon>Metazoa</taxon>
        <taxon>Chordata</taxon>
        <taxon>Craniata</taxon>
        <taxon>Vertebrata</taxon>
        <taxon>Euteleostomi</taxon>
        <taxon>Mammalia</taxon>
        <taxon>Eutheria</taxon>
        <taxon>Laurasiatheria</taxon>
        <taxon>Artiodactyla</taxon>
        <taxon>Ruminantia</taxon>
        <taxon>Pecora</taxon>
        <taxon>Cervidae</taxon>
        <taxon>Odocoileinae</taxon>
        <taxon>Rangifer</taxon>
    </lineage>
</organism>
<accession>A0ABN8ZCX7</accession>
<reference evidence="2" key="1">
    <citation type="submission" date="2023-04" db="EMBL/GenBank/DDBJ databases">
        <authorList>
            <consortium name="ELIXIR-Norway"/>
        </authorList>
    </citation>
    <scope>NUCLEOTIDE SEQUENCE [LARGE SCALE GENOMIC DNA]</scope>
</reference>
<keyword evidence="3" id="KW-1185">Reference proteome</keyword>
<protein>
    <submittedName>
        <fullName evidence="2">Uncharacterized protein</fullName>
    </submittedName>
</protein>
<evidence type="ECO:0000256" key="1">
    <source>
        <dbReference type="SAM" id="MobiDB-lite"/>
    </source>
</evidence>
<feature type="compositionally biased region" description="Low complexity" evidence="1">
    <location>
        <begin position="1"/>
        <end position="20"/>
    </location>
</feature>
<feature type="compositionally biased region" description="Low complexity" evidence="1">
    <location>
        <begin position="67"/>
        <end position="93"/>
    </location>
</feature>
<sequence length="134" mass="13417">MKSPAGAGKARPGASARAPGLPGPPSPEGPRGPRGGLRSSYYVVVGPNGATGSRPGRARAHSTCLRSPSSSVSGGASQFPNSSPARSSSCAPRKPGFTGDKGKPPSPCSVVQPHSIHQEVIPQGKPRPVPGKPQ</sequence>
<evidence type="ECO:0000313" key="3">
    <source>
        <dbReference type="Proteomes" id="UP001176941"/>
    </source>
</evidence>
<dbReference type="Proteomes" id="UP001176941">
    <property type="component" value="Chromosome 31"/>
</dbReference>
<gene>
    <name evidence="2" type="ORF">MRATA1EN1_LOCUS20596</name>
</gene>
<dbReference type="EMBL" id="OX459967">
    <property type="protein sequence ID" value="CAI9171634.1"/>
    <property type="molecule type" value="Genomic_DNA"/>
</dbReference>
<evidence type="ECO:0000313" key="2">
    <source>
        <dbReference type="EMBL" id="CAI9171634.1"/>
    </source>
</evidence>
<feature type="compositionally biased region" description="Pro residues" evidence="1">
    <location>
        <begin position="125"/>
        <end position="134"/>
    </location>
</feature>
<proteinExistence type="predicted"/>
<feature type="region of interest" description="Disordered" evidence="1">
    <location>
        <begin position="1"/>
        <end position="134"/>
    </location>
</feature>